<proteinExistence type="predicted"/>
<evidence type="ECO:0000313" key="2">
    <source>
        <dbReference type="EMBL" id="PIR93654.1"/>
    </source>
</evidence>
<gene>
    <name evidence="2" type="ORF">COT97_05275</name>
</gene>
<reference evidence="3" key="1">
    <citation type="submission" date="2017-09" db="EMBL/GenBank/DDBJ databases">
        <title>Depth-based differentiation of microbial function through sediment-hosted aquifers and enrichment of novel symbionts in the deep terrestrial subsurface.</title>
        <authorList>
            <person name="Probst A.J."/>
            <person name="Ladd B."/>
            <person name="Jarett J.K."/>
            <person name="Geller-Mcgrath D.E."/>
            <person name="Sieber C.M.K."/>
            <person name="Emerson J.B."/>
            <person name="Anantharaman K."/>
            <person name="Thomas B.C."/>
            <person name="Malmstrom R."/>
            <person name="Stieglmeier M."/>
            <person name="Klingl A."/>
            <person name="Woyke T."/>
            <person name="Ryan C.M."/>
            <person name="Banfield J.F."/>
        </authorList>
    </citation>
    <scope>NUCLEOTIDE SEQUENCE [LARGE SCALE GENOMIC DNA]</scope>
</reference>
<dbReference type="EMBL" id="PFAP01000045">
    <property type="protein sequence ID" value="PIR93654.1"/>
    <property type="molecule type" value="Genomic_DNA"/>
</dbReference>
<accession>A0A2H0V3H6</accession>
<evidence type="ECO:0000313" key="3">
    <source>
        <dbReference type="Proteomes" id="UP000229901"/>
    </source>
</evidence>
<feature type="region of interest" description="Disordered" evidence="1">
    <location>
        <begin position="265"/>
        <end position="290"/>
    </location>
</feature>
<dbReference type="Proteomes" id="UP000229901">
    <property type="component" value="Unassembled WGS sequence"/>
</dbReference>
<comment type="caution">
    <text evidence="2">The sequence shown here is derived from an EMBL/GenBank/DDBJ whole genome shotgun (WGS) entry which is preliminary data.</text>
</comment>
<sequence length="290" mass="33874">MSGSDSPFDLIPSLANGGTMSERPVEYDYTEDDFLMVSADENESIMAYLRRHILPILDRIDPHRFIVVREEFCQDNGFGIIRAGELAAIIREEAEAVSMLNHFFYSWPRKVCIVSINVPAWLIEFCAKHQKAFESKAKHLQTFAQRVKKDFGFNLSNTRYEIIYFEDYHCQRVCTTTLASHYNFFYDCMLMHRVAFLQDPHDFVYSPLYIGVRVGQTDYVFPNEQTMYKSADRDKSYKLGNADRVEDLVDARDLDAAAREFHSGITERRRISDQDRKPRRVRPPDRDFAD</sequence>
<dbReference type="AlphaFoldDB" id="A0A2H0V3H6"/>
<protein>
    <submittedName>
        <fullName evidence="2">Uncharacterized protein</fullName>
    </submittedName>
</protein>
<organism evidence="2 3">
    <name type="scientific">Candidatus Falkowbacteria bacterium CG10_big_fil_rev_8_21_14_0_10_39_11</name>
    <dbReference type="NCBI Taxonomy" id="1974565"/>
    <lineage>
        <taxon>Bacteria</taxon>
        <taxon>Candidatus Falkowiibacteriota</taxon>
    </lineage>
</organism>
<evidence type="ECO:0000256" key="1">
    <source>
        <dbReference type="SAM" id="MobiDB-lite"/>
    </source>
</evidence>
<name>A0A2H0V3H6_9BACT</name>